<name>A0A4U0FEN0_9BACL</name>
<dbReference type="OrthoDB" id="9810174at2"/>
<organism evidence="2 3">
    <name type="scientific">Cohnella pontilimi</name>
    <dbReference type="NCBI Taxonomy" id="2564100"/>
    <lineage>
        <taxon>Bacteria</taxon>
        <taxon>Bacillati</taxon>
        <taxon>Bacillota</taxon>
        <taxon>Bacilli</taxon>
        <taxon>Bacillales</taxon>
        <taxon>Paenibacillaceae</taxon>
        <taxon>Cohnella</taxon>
    </lineage>
</organism>
<dbReference type="Proteomes" id="UP000309673">
    <property type="component" value="Unassembled WGS sequence"/>
</dbReference>
<keyword evidence="3" id="KW-1185">Reference proteome</keyword>
<dbReference type="EMBL" id="SUPK01000003">
    <property type="protein sequence ID" value="TJY42784.1"/>
    <property type="molecule type" value="Genomic_DNA"/>
</dbReference>
<gene>
    <name evidence="2" type="ORF">E5161_08050</name>
</gene>
<dbReference type="RefSeq" id="WP_136777203.1">
    <property type="nucleotide sequence ID" value="NZ_SUPK01000003.1"/>
</dbReference>
<dbReference type="Pfam" id="PF07484">
    <property type="entry name" value="Collar"/>
    <property type="match status" value="1"/>
</dbReference>
<dbReference type="InterPro" id="IPR011083">
    <property type="entry name" value="Phage_tail_collar_dom"/>
</dbReference>
<dbReference type="Gene3D" id="3.90.1340.10">
    <property type="entry name" value="Phage tail collar domain"/>
    <property type="match status" value="1"/>
</dbReference>
<sequence length="175" mass="18192">MDPYVGEIRIFAGNFAPKGWALCDGSLLSIQTNTALFSLLGTTYGGNGKTNFALPDLRGRAPMHFGTGQGLTPRSLGESGGSASVQLTVQQMPSHNHVPNCVAGASDQMSPAGAEWGNATAGRQSPSLYSSKFDTPMSPQAIGATGGGAPHNNMQPYLVLNYIIALQGVFPPRPS</sequence>
<dbReference type="SUPFAM" id="SSF88874">
    <property type="entry name" value="Receptor-binding domain of short tail fibre protein gp12"/>
    <property type="match status" value="1"/>
</dbReference>
<comment type="caution">
    <text evidence="2">The sequence shown here is derived from an EMBL/GenBank/DDBJ whole genome shotgun (WGS) entry which is preliminary data.</text>
</comment>
<dbReference type="AlphaFoldDB" id="A0A4U0FEN0"/>
<evidence type="ECO:0000259" key="1">
    <source>
        <dbReference type="Pfam" id="PF07484"/>
    </source>
</evidence>
<feature type="domain" description="Phage tail collar" evidence="1">
    <location>
        <begin position="6"/>
        <end position="62"/>
    </location>
</feature>
<reference evidence="2 3" key="1">
    <citation type="submission" date="2019-04" db="EMBL/GenBank/DDBJ databases">
        <title>Cohnella sp. nov., isolated from soil.</title>
        <authorList>
            <person name="Kim W."/>
        </authorList>
    </citation>
    <scope>NUCLEOTIDE SEQUENCE [LARGE SCALE GENOMIC DNA]</scope>
    <source>
        <strain evidence="2 3">CAU 1483</strain>
    </source>
</reference>
<dbReference type="InterPro" id="IPR037053">
    <property type="entry name" value="Phage_tail_collar_dom_sf"/>
</dbReference>
<evidence type="ECO:0000313" key="2">
    <source>
        <dbReference type="EMBL" id="TJY42784.1"/>
    </source>
</evidence>
<dbReference type="CDD" id="cd22641">
    <property type="entry name" value="C24-like"/>
    <property type="match status" value="1"/>
</dbReference>
<protein>
    <submittedName>
        <fullName evidence="2">Phage tail protein</fullName>
    </submittedName>
</protein>
<proteinExistence type="predicted"/>
<accession>A0A4U0FEN0</accession>
<evidence type="ECO:0000313" key="3">
    <source>
        <dbReference type="Proteomes" id="UP000309673"/>
    </source>
</evidence>